<keyword evidence="12 15" id="KW-0067">ATP-binding</keyword>
<keyword evidence="15" id="KW-0479">Metal-binding</keyword>
<comment type="activity regulation">
    <text evidence="15">Feedback inhibited by histidine.</text>
</comment>
<dbReference type="PANTHER" id="PTHR21403">
    <property type="entry name" value="ATP PHOSPHORIBOSYLTRANSFERASE ATP-PRTASE"/>
    <property type="match status" value="1"/>
</dbReference>
<protein>
    <recommendedName>
        <fullName evidence="6 15">ATP phosphoribosyltransferase</fullName>
        <shortName evidence="15">ATP-PRT</shortName>
        <shortName evidence="15">ATP-PRTase</shortName>
        <ecNumber evidence="5 15">2.4.2.17</ecNumber>
    </recommendedName>
</protein>
<dbReference type="EMBL" id="PDJC01000001">
    <property type="protein sequence ID" value="PFG16482.1"/>
    <property type="molecule type" value="Genomic_DNA"/>
</dbReference>
<organism evidence="18 19">
    <name type="scientific">Propionicimonas paludicola</name>
    <dbReference type="NCBI Taxonomy" id="185243"/>
    <lineage>
        <taxon>Bacteria</taxon>
        <taxon>Bacillati</taxon>
        <taxon>Actinomycetota</taxon>
        <taxon>Actinomycetes</taxon>
        <taxon>Propionibacteriales</taxon>
        <taxon>Nocardioidaceae</taxon>
        <taxon>Propionicimonas</taxon>
    </lineage>
</organism>
<comment type="cofactor">
    <cofactor evidence="15">
        <name>Mg(2+)</name>
        <dbReference type="ChEBI" id="CHEBI:18420"/>
    </cofactor>
</comment>
<evidence type="ECO:0000256" key="1">
    <source>
        <dbReference type="ARBA" id="ARBA00000915"/>
    </source>
</evidence>
<evidence type="ECO:0000256" key="12">
    <source>
        <dbReference type="ARBA" id="ARBA00022840"/>
    </source>
</evidence>
<evidence type="ECO:0000259" key="17">
    <source>
        <dbReference type="Pfam" id="PF08029"/>
    </source>
</evidence>
<evidence type="ECO:0000256" key="13">
    <source>
        <dbReference type="ARBA" id="ARBA00023102"/>
    </source>
</evidence>
<reference evidence="18 19" key="1">
    <citation type="submission" date="2017-10" db="EMBL/GenBank/DDBJ databases">
        <title>Sequencing the genomes of 1000 actinobacteria strains.</title>
        <authorList>
            <person name="Klenk H.-P."/>
        </authorList>
    </citation>
    <scope>NUCLEOTIDE SEQUENCE [LARGE SCALE GENOMIC DNA]</scope>
    <source>
        <strain evidence="18 19">DSM 15597</strain>
    </source>
</reference>
<evidence type="ECO:0000256" key="15">
    <source>
        <dbReference type="HAMAP-Rule" id="MF_00079"/>
    </source>
</evidence>
<comment type="caution">
    <text evidence="18">The sequence shown here is derived from an EMBL/GenBank/DDBJ whole genome shotgun (WGS) entry which is preliminary data.</text>
</comment>
<comment type="subcellular location">
    <subcellularLocation>
        <location evidence="2 15">Cytoplasm</location>
    </subcellularLocation>
</comment>
<dbReference type="InterPro" id="IPR001348">
    <property type="entry name" value="ATP_PRibTrfase_HisG"/>
</dbReference>
<dbReference type="Gene3D" id="3.30.70.120">
    <property type="match status" value="1"/>
</dbReference>
<dbReference type="NCBIfam" id="TIGR00070">
    <property type="entry name" value="hisG"/>
    <property type="match status" value="1"/>
</dbReference>
<keyword evidence="9 15" id="KW-0328">Glycosyltransferase</keyword>
<dbReference type="GO" id="GO:0000287">
    <property type="term" value="F:magnesium ion binding"/>
    <property type="evidence" value="ECO:0007669"/>
    <property type="project" value="UniProtKB-UniRule"/>
</dbReference>
<dbReference type="Gene3D" id="3.40.190.10">
    <property type="entry name" value="Periplasmic binding protein-like II"/>
    <property type="match status" value="2"/>
</dbReference>
<dbReference type="PROSITE" id="PS01316">
    <property type="entry name" value="ATP_P_PHORIBOSYLTR"/>
    <property type="match status" value="1"/>
</dbReference>
<dbReference type="InterPro" id="IPR011322">
    <property type="entry name" value="N-reg_PII-like_a/b"/>
</dbReference>
<evidence type="ECO:0000256" key="2">
    <source>
        <dbReference type="ARBA" id="ARBA00004496"/>
    </source>
</evidence>
<dbReference type="HAMAP" id="MF_00079">
    <property type="entry name" value="HisG_Long"/>
    <property type="match status" value="1"/>
</dbReference>
<evidence type="ECO:0000256" key="10">
    <source>
        <dbReference type="ARBA" id="ARBA00022679"/>
    </source>
</evidence>
<evidence type="ECO:0000313" key="19">
    <source>
        <dbReference type="Proteomes" id="UP000226079"/>
    </source>
</evidence>
<dbReference type="GO" id="GO:0003879">
    <property type="term" value="F:ATP phosphoribosyltransferase activity"/>
    <property type="evidence" value="ECO:0007669"/>
    <property type="project" value="UniProtKB-UniRule"/>
</dbReference>
<dbReference type="EC" id="2.4.2.17" evidence="5 15"/>
<evidence type="ECO:0000259" key="16">
    <source>
        <dbReference type="Pfam" id="PF01634"/>
    </source>
</evidence>
<comment type="function">
    <text evidence="14 15">Catalyzes the condensation of ATP and 5-phosphoribose 1-diphosphate to form N'-(5'-phosphoribosyl)-ATP (PR-ATP). Has a crucial role in the pathway because the rate of histidine biosynthesis seems to be controlled primarily by regulation of HisG enzymatic activity.</text>
</comment>
<evidence type="ECO:0000256" key="6">
    <source>
        <dbReference type="ARBA" id="ARBA00020998"/>
    </source>
</evidence>
<keyword evidence="11 15" id="KW-0547">Nucleotide-binding</keyword>
<dbReference type="Pfam" id="PF01634">
    <property type="entry name" value="HisG"/>
    <property type="match status" value="1"/>
</dbReference>
<evidence type="ECO:0000313" key="18">
    <source>
        <dbReference type="EMBL" id="PFG16482.1"/>
    </source>
</evidence>
<feature type="domain" description="ATP phosphoribosyltransferase catalytic" evidence="16">
    <location>
        <begin position="56"/>
        <end position="208"/>
    </location>
</feature>
<dbReference type="GO" id="GO:0005737">
    <property type="term" value="C:cytoplasm"/>
    <property type="evidence" value="ECO:0007669"/>
    <property type="project" value="UniProtKB-SubCell"/>
</dbReference>
<dbReference type="PANTHER" id="PTHR21403:SF8">
    <property type="entry name" value="ATP PHOSPHORIBOSYLTRANSFERASE"/>
    <property type="match status" value="1"/>
</dbReference>
<keyword evidence="7 15" id="KW-0963">Cytoplasm</keyword>
<comment type="similarity">
    <text evidence="4 15">Belongs to the ATP phosphoribosyltransferase family. Long subfamily.</text>
</comment>
<dbReference type="InterPro" id="IPR013115">
    <property type="entry name" value="HisG_C"/>
</dbReference>
<gene>
    <name evidence="15" type="primary">hisG</name>
    <name evidence="18" type="ORF">ATK74_1021</name>
</gene>
<keyword evidence="10 15" id="KW-0808">Transferase</keyword>
<dbReference type="Proteomes" id="UP000226079">
    <property type="component" value="Unassembled WGS sequence"/>
</dbReference>
<evidence type="ECO:0000256" key="11">
    <source>
        <dbReference type="ARBA" id="ARBA00022741"/>
    </source>
</evidence>
<dbReference type="InterPro" id="IPR018198">
    <property type="entry name" value="ATP_PRibTrfase_CS"/>
</dbReference>
<dbReference type="AlphaFoldDB" id="A0A2A9CS86"/>
<dbReference type="SUPFAM" id="SSF53850">
    <property type="entry name" value="Periplasmic binding protein-like II"/>
    <property type="match status" value="1"/>
</dbReference>
<dbReference type="FunFam" id="3.30.70.120:FF:000003">
    <property type="entry name" value="ATP phosphoribosyltransferase"/>
    <property type="match status" value="1"/>
</dbReference>
<dbReference type="GO" id="GO:0000105">
    <property type="term" value="P:L-histidine biosynthetic process"/>
    <property type="evidence" value="ECO:0007669"/>
    <property type="project" value="UniProtKB-UniRule"/>
</dbReference>
<evidence type="ECO:0000256" key="3">
    <source>
        <dbReference type="ARBA" id="ARBA00004667"/>
    </source>
</evidence>
<dbReference type="Pfam" id="PF08029">
    <property type="entry name" value="HisG_C"/>
    <property type="match status" value="1"/>
</dbReference>
<comment type="pathway">
    <text evidence="3 15">Amino-acid biosynthesis; L-histidine biosynthesis; L-histidine from 5-phospho-alpha-D-ribose 1-diphosphate: step 1/9.</text>
</comment>
<evidence type="ECO:0000256" key="9">
    <source>
        <dbReference type="ARBA" id="ARBA00022676"/>
    </source>
</evidence>
<name>A0A2A9CS86_9ACTN</name>
<keyword evidence="13 15" id="KW-0368">Histidine biosynthesis</keyword>
<dbReference type="SUPFAM" id="SSF54913">
    <property type="entry name" value="GlnB-like"/>
    <property type="match status" value="1"/>
</dbReference>
<dbReference type="NCBIfam" id="TIGR03455">
    <property type="entry name" value="HisG_C-term"/>
    <property type="match status" value="1"/>
</dbReference>
<feature type="domain" description="Histidine biosynthesis HisG C-terminal" evidence="17">
    <location>
        <begin position="213"/>
        <end position="284"/>
    </location>
</feature>
<proteinExistence type="inferred from homology"/>
<dbReference type="InterPro" id="IPR020621">
    <property type="entry name" value="ATP-PRT_HisG_long"/>
</dbReference>
<evidence type="ECO:0000256" key="7">
    <source>
        <dbReference type="ARBA" id="ARBA00022490"/>
    </source>
</evidence>
<evidence type="ECO:0000256" key="4">
    <source>
        <dbReference type="ARBA" id="ARBA00007955"/>
    </source>
</evidence>
<evidence type="ECO:0000256" key="14">
    <source>
        <dbReference type="ARBA" id="ARBA00024861"/>
    </source>
</evidence>
<evidence type="ECO:0000256" key="8">
    <source>
        <dbReference type="ARBA" id="ARBA00022605"/>
    </source>
</evidence>
<keyword evidence="8 15" id="KW-0028">Amino-acid biosynthesis</keyword>
<dbReference type="InterPro" id="IPR013820">
    <property type="entry name" value="ATP_PRibTrfase_cat"/>
</dbReference>
<keyword evidence="15" id="KW-0460">Magnesium</keyword>
<dbReference type="UniPathway" id="UPA00031">
    <property type="reaction ID" value="UER00006"/>
</dbReference>
<evidence type="ECO:0000256" key="5">
    <source>
        <dbReference type="ARBA" id="ARBA00011946"/>
    </source>
</evidence>
<dbReference type="InterPro" id="IPR015867">
    <property type="entry name" value="N-reg_PII/ATP_PRibTrfase_C"/>
</dbReference>
<comment type="catalytic activity">
    <reaction evidence="1 15">
        <text>1-(5-phospho-beta-D-ribosyl)-ATP + diphosphate = 5-phospho-alpha-D-ribose 1-diphosphate + ATP</text>
        <dbReference type="Rhea" id="RHEA:18473"/>
        <dbReference type="ChEBI" id="CHEBI:30616"/>
        <dbReference type="ChEBI" id="CHEBI:33019"/>
        <dbReference type="ChEBI" id="CHEBI:58017"/>
        <dbReference type="ChEBI" id="CHEBI:73183"/>
        <dbReference type="EC" id="2.4.2.17"/>
    </reaction>
</comment>
<sequence>MAGQMNSLLKVAVPNKGSLAEAAASMLREAGYRQRNDLKDLVLVDETNGVEFYYLRPKDIAVYVGEGTLDLGITGRDMLLDSGAQAEEVKALGFGGTRFRFAAPGGASMTVADLNGKRIATSYSGLVSTYLAGRGVSARLIHLDGAVESSVRLGVADVVADVVETGTTLKRAGLELFGDPILVSEAILIQRAGVAAPDGLDLLIRRLSGVITARDYLMVDYNVPREKLEAATAITPGLDSPTVSPLAREGWVAVRAMIPAKQAQQVMDDLWATGADAILVTKIHACRI</sequence>
<keyword evidence="19" id="KW-1185">Reference proteome</keyword>
<dbReference type="GO" id="GO:0005524">
    <property type="term" value="F:ATP binding"/>
    <property type="evidence" value="ECO:0007669"/>
    <property type="project" value="UniProtKB-KW"/>
</dbReference>
<accession>A0A2A9CS86</accession>